<sequence length="104" mass="11202">MTNGAAMADQISIDKQETGSGGRYVAVVSGHEAEMAFSRASPHLIIIDHTAVPDALRGQGVGQALALHAVEDARVGGWKIIPLCPFMRAQSLRHEEWADVVQQR</sequence>
<evidence type="ECO:0000313" key="2">
    <source>
        <dbReference type="EMBL" id="RCW83126.1"/>
    </source>
</evidence>
<dbReference type="Pfam" id="PF14542">
    <property type="entry name" value="Acetyltransf_CG"/>
    <property type="match status" value="1"/>
</dbReference>
<accession>A0A368YV23</accession>
<reference evidence="2 3" key="1">
    <citation type="submission" date="2018-07" db="EMBL/GenBank/DDBJ databases">
        <title>Genomic Encyclopedia of Type Strains, Phase III (KMG-III): the genomes of soil and plant-associated and newly described type strains.</title>
        <authorList>
            <person name="Whitman W."/>
        </authorList>
    </citation>
    <scope>NUCLEOTIDE SEQUENCE [LARGE SCALE GENOMIC DNA]</scope>
    <source>
        <strain evidence="2 3">31-25a</strain>
    </source>
</reference>
<dbReference type="SUPFAM" id="SSF55729">
    <property type="entry name" value="Acyl-CoA N-acyltransferases (Nat)"/>
    <property type="match status" value="1"/>
</dbReference>
<protein>
    <recommendedName>
        <fullName evidence="1">N-acetyltransferase domain-containing protein</fullName>
    </recommendedName>
</protein>
<evidence type="ECO:0000313" key="3">
    <source>
        <dbReference type="Proteomes" id="UP000253324"/>
    </source>
</evidence>
<organism evidence="2 3">
    <name type="scientific">Phyllobacterium bourgognense</name>
    <dbReference type="NCBI Taxonomy" id="314236"/>
    <lineage>
        <taxon>Bacteria</taxon>
        <taxon>Pseudomonadati</taxon>
        <taxon>Pseudomonadota</taxon>
        <taxon>Alphaproteobacteria</taxon>
        <taxon>Hyphomicrobiales</taxon>
        <taxon>Phyllobacteriaceae</taxon>
        <taxon>Phyllobacterium</taxon>
    </lineage>
</organism>
<dbReference type="Proteomes" id="UP000253324">
    <property type="component" value="Unassembled WGS sequence"/>
</dbReference>
<dbReference type="InterPro" id="IPR031165">
    <property type="entry name" value="GNAT_YJDJ"/>
</dbReference>
<keyword evidence="3" id="KW-1185">Reference proteome</keyword>
<dbReference type="InterPro" id="IPR016181">
    <property type="entry name" value="Acyl_CoA_acyltransferase"/>
</dbReference>
<name>A0A368YV23_9HYPH</name>
<dbReference type="PANTHER" id="PTHR31435">
    <property type="entry name" value="PROTEIN NATD1"/>
    <property type="match status" value="1"/>
</dbReference>
<feature type="domain" description="N-acetyltransferase" evidence="1">
    <location>
        <begin position="16"/>
        <end position="102"/>
    </location>
</feature>
<comment type="caution">
    <text evidence="2">The sequence shown here is derived from an EMBL/GenBank/DDBJ whole genome shotgun (WGS) entry which is preliminary data.</text>
</comment>
<dbReference type="Gene3D" id="3.40.630.30">
    <property type="match status" value="1"/>
</dbReference>
<proteinExistence type="predicted"/>
<dbReference type="InterPro" id="IPR045057">
    <property type="entry name" value="Gcn5-rel_NAT"/>
</dbReference>
<evidence type="ECO:0000259" key="1">
    <source>
        <dbReference type="PROSITE" id="PS51729"/>
    </source>
</evidence>
<gene>
    <name evidence="2" type="ORF">C7476_106160</name>
</gene>
<dbReference type="PROSITE" id="PS51729">
    <property type="entry name" value="GNAT_YJDJ"/>
    <property type="match status" value="1"/>
</dbReference>
<dbReference type="AlphaFoldDB" id="A0A368YV23"/>
<dbReference type="PANTHER" id="PTHR31435:SF10">
    <property type="entry name" value="BSR4717 PROTEIN"/>
    <property type="match status" value="1"/>
</dbReference>
<dbReference type="EMBL" id="QPJM01000006">
    <property type="protein sequence ID" value="RCW83126.1"/>
    <property type="molecule type" value="Genomic_DNA"/>
</dbReference>